<sequence length="209" mass="24412">MLYLNVPFEEKDEVKALYAKWDNNTKKWYATNPKYYYKFSKWIKGNLVFSNSVIIAEGKVKCWKCQNEISVYGFAVDSKNISDITYNKPVDISYLTGFDLQIWPISNENIPQKIQNILKDKFKCKIKYSKTINKNYLGNTCPFCNSLQGEYFLHLEPDSPFGELGDSNLLLHKIKLKEDIVSYLSIDTYVDPPISFFKRSSLIETQYII</sequence>
<evidence type="ECO:0000313" key="2">
    <source>
        <dbReference type="EMBL" id="EDT23240.1"/>
    </source>
</evidence>
<evidence type="ECO:0000313" key="3">
    <source>
        <dbReference type="Proteomes" id="UP000004342"/>
    </source>
</evidence>
<proteinExistence type="predicted"/>
<dbReference type="AlphaFoldDB" id="A0AAV3BLP6"/>
<dbReference type="RefSeq" id="WP_003458837.1">
    <property type="nucleotide sequence ID" value="NZ_ABDV01000020.1"/>
</dbReference>
<evidence type="ECO:0000259" key="1">
    <source>
        <dbReference type="Pfam" id="PF18974"/>
    </source>
</evidence>
<reference evidence="2 3" key="1">
    <citation type="submission" date="2007-07" db="EMBL/GenBank/DDBJ databases">
        <title>Annotation of Clostridium perfringens B str. ATCC 3626.</title>
        <authorList>
            <person name="Paulsen I."/>
            <person name="Sebastian Y."/>
        </authorList>
    </citation>
    <scope>NUCLEOTIDE SEQUENCE [LARGE SCALE GENOMIC DNA]</scope>
    <source>
        <strain evidence="3">B str. ATCC 3626</strain>
    </source>
</reference>
<gene>
    <name evidence="2" type="ORF">AC1_A0127</name>
</gene>
<organism evidence="2 3">
    <name type="scientific">Clostridium perfringens B str. ATCC 3626</name>
    <dbReference type="NCBI Taxonomy" id="451754"/>
    <lineage>
        <taxon>Bacteria</taxon>
        <taxon>Bacillati</taxon>
        <taxon>Bacillota</taxon>
        <taxon>Clostridia</taxon>
        <taxon>Eubacteriales</taxon>
        <taxon>Clostridiaceae</taxon>
        <taxon>Clostridium</taxon>
    </lineage>
</organism>
<dbReference type="Pfam" id="PF18974">
    <property type="entry name" value="DUF5710"/>
    <property type="match status" value="1"/>
</dbReference>
<comment type="caution">
    <text evidence="2">The sequence shown here is derived from an EMBL/GenBank/DDBJ whole genome shotgun (WGS) entry which is preliminary data.</text>
</comment>
<accession>A0AAV3BLP6</accession>
<dbReference type="EMBL" id="ABDV01000020">
    <property type="protein sequence ID" value="EDT23240.1"/>
    <property type="molecule type" value="Genomic_DNA"/>
</dbReference>
<dbReference type="Proteomes" id="UP000004342">
    <property type="component" value="Unassembled WGS sequence"/>
</dbReference>
<feature type="domain" description="DUF5710" evidence="1">
    <location>
        <begin position="1"/>
        <end position="43"/>
    </location>
</feature>
<protein>
    <submittedName>
        <fullName evidence="2">DNA primase</fullName>
    </submittedName>
</protein>
<name>A0AAV3BLP6_CLOPF</name>
<dbReference type="InterPro" id="IPR043764">
    <property type="entry name" value="DUF5710"/>
</dbReference>